<proteinExistence type="predicted"/>
<dbReference type="VEuPathDB" id="CryptoDB:Vbra_15447"/>
<dbReference type="Pfam" id="PF24867">
    <property type="entry name" value="DUF7733"/>
    <property type="match status" value="1"/>
</dbReference>
<evidence type="ECO:0000313" key="6">
    <source>
        <dbReference type="Proteomes" id="UP000041254"/>
    </source>
</evidence>
<dbReference type="AlphaFoldDB" id="A0A0G4FGW6"/>
<dbReference type="Proteomes" id="UP000041254">
    <property type="component" value="Unassembled WGS sequence"/>
</dbReference>
<dbReference type="OrthoDB" id="10618527at2759"/>
<dbReference type="InterPro" id="IPR056635">
    <property type="entry name" value="DUF7733"/>
</dbReference>
<name>A0A0G4FGW6_VITBC</name>
<feature type="transmembrane region" description="Helical" evidence="2">
    <location>
        <begin position="241"/>
        <end position="261"/>
    </location>
</feature>
<keyword evidence="2" id="KW-1133">Transmembrane helix</keyword>
<gene>
    <name evidence="5" type="ORF">Vbra_15447</name>
</gene>
<feature type="transmembrane region" description="Helical" evidence="2">
    <location>
        <begin position="177"/>
        <end position="195"/>
    </location>
</feature>
<evidence type="ECO:0000313" key="5">
    <source>
        <dbReference type="EMBL" id="CEM12746.1"/>
    </source>
</evidence>
<sequence length="377" mass="42099">MQMRGPARARSPLQPLMISAALTLLAALLLLALMATPAVSRPSPATVWPLKRSQVARKMPAKSASWPPSFVPLRKSGLTKTKDAVVTFILDKTASAKQAKKGWLKGKGMRIKWGLPSVRGVRKNNPNSGNKKRRGGIFSGGGKFRRRQRCRTKKSKSVIATVFPNAPPMDQETKAKLRMGTLGILFYILAGVISWSQDLPVEDLVFVISSHFVLQAGGRTFEKLLPTKHLPPIPSHIAKRFYALSPFELLFTVLIPLSLIIKGPQDKLAGILAPHVFVFSAQIALESLTKLGIGRSAMFFATVWFNAYRLIPLVRWLVASYAWPLPGSFLLGTVATLLWIYSTFGFVVGEWGPWWLNYRSKYLAMKRKPWHWLVRME</sequence>
<dbReference type="EMBL" id="CDMY01000436">
    <property type="protein sequence ID" value="CEM12746.1"/>
    <property type="molecule type" value="Genomic_DNA"/>
</dbReference>
<keyword evidence="2" id="KW-0472">Membrane</keyword>
<evidence type="ECO:0000256" key="1">
    <source>
        <dbReference type="SAM" id="MobiDB-lite"/>
    </source>
</evidence>
<feature type="chain" id="PRO_5005188592" description="DUF7733 domain-containing protein" evidence="3">
    <location>
        <begin position="41"/>
        <end position="377"/>
    </location>
</feature>
<keyword evidence="3" id="KW-0732">Signal</keyword>
<evidence type="ECO:0000256" key="2">
    <source>
        <dbReference type="SAM" id="Phobius"/>
    </source>
</evidence>
<accession>A0A0G4FGW6</accession>
<organism evidence="5 6">
    <name type="scientific">Vitrella brassicaformis (strain CCMP3155)</name>
    <dbReference type="NCBI Taxonomy" id="1169540"/>
    <lineage>
        <taxon>Eukaryota</taxon>
        <taxon>Sar</taxon>
        <taxon>Alveolata</taxon>
        <taxon>Colpodellida</taxon>
        <taxon>Vitrellaceae</taxon>
        <taxon>Vitrella</taxon>
    </lineage>
</organism>
<feature type="domain" description="DUF7733" evidence="4">
    <location>
        <begin position="189"/>
        <end position="322"/>
    </location>
</feature>
<protein>
    <recommendedName>
        <fullName evidence="4">DUF7733 domain-containing protein</fullName>
    </recommendedName>
</protein>
<feature type="transmembrane region" description="Helical" evidence="2">
    <location>
        <begin position="338"/>
        <end position="358"/>
    </location>
</feature>
<reference evidence="5 6" key="1">
    <citation type="submission" date="2014-11" db="EMBL/GenBank/DDBJ databases">
        <authorList>
            <person name="Zhu J."/>
            <person name="Qi W."/>
            <person name="Song R."/>
        </authorList>
    </citation>
    <scope>NUCLEOTIDE SEQUENCE [LARGE SCALE GENOMIC DNA]</scope>
</reference>
<dbReference type="InParanoid" id="A0A0G4FGW6"/>
<keyword evidence="2" id="KW-0812">Transmembrane</keyword>
<feature type="transmembrane region" description="Helical" evidence="2">
    <location>
        <begin position="297"/>
        <end position="318"/>
    </location>
</feature>
<feature type="region of interest" description="Disordered" evidence="1">
    <location>
        <begin position="119"/>
        <end position="150"/>
    </location>
</feature>
<feature type="signal peptide" evidence="3">
    <location>
        <begin position="1"/>
        <end position="40"/>
    </location>
</feature>
<evidence type="ECO:0000256" key="3">
    <source>
        <dbReference type="SAM" id="SignalP"/>
    </source>
</evidence>
<keyword evidence="6" id="KW-1185">Reference proteome</keyword>
<evidence type="ECO:0000259" key="4">
    <source>
        <dbReference type="Pfam" id="PF24867"/>
    </source>
</evidence>